<organism evidence="2 3">
    <name type="scientific">Helicobacter saguini</name>
    <dbReference type="NCBI Taxonomy" id="1548018"/>
    <lineage>
        <taxon>Bacteria</taxon>
        <taxon>Pseudomonadati</taxon>
        <taxon>Campylobacterota</taxon>
        <taxon>Epsilonproteobacteria</taxon>
        <taxon>Campylobacterales</taxon>
        <taxon>Helicobacteraceae</taxon>
        <taxon>Helicobacter</taxon>
    </lineage>
</organism>
<accession>A0A347VVH3</accession>
<evidence type="ECO:0008006" key="5">
    <source>
        <dbReference type="Google" id="ProtNLM"/>
    </source>
</evidence>
<gene>
    <name evidence="1" type="ORF">DCO61_04325</name>
    <name evidence="2" type="ORF">LS64_008845</name>
</gene>
<evidence type="ECO:0000313" key="1">
    <source>
        <dbReference type="EMBL" id="MWV69256.1"/>
    </source>
</evidence>
<evidence type="ECO:0000313" key="3">
    <source>
        <dbReference type="Proteomes" id="UP000029714"/>
    </source>
</evidence>
<dbReference type="Proteomes" id="UP000029714">
    <property type="component" value="Unassembled WGS sequence"/>
</dbReference>
<protein>
    <recommendedName>
        <fullName evidence="5">Sua5 YciO YrdC YwlC family protein</fullName>
    </recommendedName>
</protein>
<proteinExistence type="predicted"/>
<keyword evidence="3" id="KW-1185">Reference proteome</keyword>
<dbReference type="EMBL" id="QBIU01000001">
    <property type="protein sequence ID" value="MWV69256.1"/>
    <property type="molecule type" value="Genomic_DNA"/>
</dbReference>
<reference evidence="2" key="3">
    <citation type="submission" date="2018-04" db="EMBL/GenBank/DDBJ databases">
        <authorList>
            <person name="Sheh A."/>
            <person name="Shen Z."/>
            <person name="Mannion A.J."/>
            <person name="Fox J.G."/>
        </authorList>
    </citation>
    <scope>NUCLEOTIDE SEQUENCE</scope>
    <source>
        <strain evidence="2">MIT 97-6194</strain>
    </source>
</reference>
<reference evidence="2 3" key="2">
    <citation type="journal article" date="2016" name="Infect. Immun.">
        <title>Helicobacter saguini, a Novel Helicobacter Isolated from Cotton-Top Tamarins with Ulcerative Colitis, Has Proinflammatory Properties and Induces Typhlocolitis and Dysplasia in Gnotobiotic IL-10-/- Mice.</title>
        <authorList>
            <person name="Shen Z."/>
            <person name="Mannion A."/>
            <person name="Whary M.T."/>
            <person name="Muthupalani S."/>
            <person name="Sheh A."/>
            <person name="Feng Y."/>
            <person name="Gong G."/>
            <person name="Vandamme P."/>
            <person name="Holcombe H.R."/>
            <person name="Paster B.J."/>
            <person name="Fox J.G."/>
        </authorList>
    </citation>
    <scope>NUCLEOTIDE SEQUENCE [LARGE SCALE GENOMIC DNA]</scope>
    <source>
        <strain evidence="2 3">MIT 97-6194</strain>
    </source>
</reference>
<sequence length="244" mass="28075">MNLNNVIFLAQSDTTIGFLSKSAARINEIKKANANKILLKEFCNFKNLDSRIPTKFRRFVRYAKKTTFILPCKSLHIYANLKNKDSKNTQNLNSNLKNKDSINLLENIESKNIQNLNSKDSKKNTQNLNFTQQDSKNLDSLKILENLGNISNKKDSKNTLQNIESNKDSNISKSFRVIKDSKHNAFLQHFAWLYSSSANLSGQKYNKDFAIKNADIIVLDSRGLKEQKSSKIVKINHFRMQKIR</sequence>
<dbReference type="RefSeq" id="WP_052062665.1">
    <property type="nucleotide sequence ID" value="NZ_JRMP02000014.1"/>
</dbReference>
<dbReference type="Proteomes" id="UP000477070">
    <property type="component" value="Unassembled WGS sequence"/>
</dbReference>
<evidence type="ECO:0000313" key="2">
    <source>
        <dbReference type="EMBL" id="TLD93330.1"/>
    </source>
</evidence>
<dbReference type="EMBL" id="JRMP02000014">
    <property type="protein sequence ID" value="TLD93330.1"/>
    <property type="molecule type" value="Genomic_DNA"/>
</dbReference>
<reference evidence="2 3" key="1">
    <citation type="journal article" date="2014" name="Genome Announc.">
        <title>Draft genome sequences of eight enterohepatic helicobacter species isolated from both laboratory and wild rodents.</title>
        <authorList>
            <person name="Sheh A."/>
            <person name="Shen Z."/>
            <person name="Fox J.G."/>
        </authorList>
    </citation>
    <scope>NUCLEOTIDE SEQUENCE [LARGE SCALE GENOMIC DNA]</scope>
    <source>
        <strain evidence="2 3">MIT 97-6194</strain>
    </source>
</reference>
<comment type="caution">
    <text evidence="2">The sequence shown here is derived from an EMBL/GenBank/DDBJ whole genome shotgun (WGS) entry which is preliminary data.</text>
</comment>
<reference evidence="1 4" key="4">
    <citation type="submission" date="2019-12" db="EMBL/GenBank/DDBJ databases">
        <title>Multi-Generational Helicobacter saguini Isolates.</title>
        <authorList>
            <person name="Mannion A."/>
            <person name="Shen Z."/>
            <person name="Fox J.G."/>
        </authorList>
    </citation>
    <scope>NUCLEOTIDE SEQUENCE [LARGE SCALE GENOMIC DNA]</scope>
    <source>
        <strain evidence="1">16-048</strain>
        <strain evidence="4">16-048 (F4)</strain>
    </source>
</reference>
<name>A0A347VVH3_9HELI</name>
<dbReference type="AlphaFoldDB" id="A0A347VVH3"/>
<dbReference type="OrthoDB" id="5339525at2"/>
<evidence type="ECO:0000313" key="4">
    <source>
        <dbReference type="Proteomes" id="UP000477070"/>
    </source>
</evidence>